<evidence type="ECO:0000256" key="1">
    <source>
        <dbReference type="SAM" id="MobiDB-lite"/>
    </source>
</evidence>
<evidence type="ECO:0000313" key="4">
    <source>
        <dbReference type="Proteomes" id="UP001374579"/>
    </source>
</evidence>
<feature type="region of interest" description="Disordered" evidence="1">
    <location>
        <begin position="397"/>
        <end position="456"/>
    </location>
</feature>
<keyword evidence="4" id="KW-1185">Reference proteome</keyword>
<feature type="compositionally biased region" description="Low complexity" evidence="1">
    <location>
        <begin position="426"/>
        <end position="438"/>
    </location>
</feature>
<dbReference type="EMBL" id="JBAMIC010000007">
    <property type="protein sequence ID" value="KAK7105161.1"/>
    <property type="molecule type" value="Genomic_DNA"/>
</dbReference>
<accession>A0AAN9BFE3</accession>
<name>A0AAN9BFE3_9CAEN</name>
<protein>
    <submittedName>
        <fullName evidence="3">Uncharacterized protein</fullName>
    </submittedName>
</protein>
<evidence type="ECO:0000256" key="2">
    <source>
        <dbReference type="SAM" id="Phobius"/>
    </source>
</evidence>
<keyword evidence="2" id="KW-0472">Membrane</keyword>
<organism evidence="3 4">
    <name type="scientific">Littorina saxatilis</name>
    <dbReference type="NCBI Taxonomy" id="31220"/>
    <lineage>
        <taxon>Eukaryota</taxon>
        <taxon>Metazoa</taxon>
        <taxon>Spiralia</taxon>
        <taxon>Lophotrochozoa</taxon>
        <taxon>Mollusca</taxon>
        <taxon>Gastropoda</taxon>
        <taxon>Caenogastropoda</taxon>
        <taxon>Littorinimorpha</taxon>
        <taxon>Littorinoidea</taxon>
        <taxon>Littorinidae</taxon>
        <taxon>Littorina</taxon>
    </lineage>
</organism>
<reference evidence="3 4" key="1">
    <citation type="submission" date="2024-02" db="EMBL/GenBank/DDBJ databases">
        <title>Chromosome-scale genome assembly of the rough periwinkle Littorina saxatilis.</title>
        <authorList>
            <person name="De Jode A."/>
            <person name="Faria R."/>
            <person name="Formenti G."/>
            <person name="Sims Y."/>
            <person name="Smith T.P."/>
            <person name="Tracey A."/>
            <person name="Wood J.M.D."/>
            <person name="Zagrodzka Z.B."/>
            <person name="Johannesson K."/>
            <person name="Butlin R.K."/>
            <person name="Leder E.H."/>
        </authorList>
    </citation>
    <scope>NUCLEOTIDE SEQUENCE [LARGE SCALE GENOMIC DNA]</scope>
    <source>
        <strain evidence="3">Snail1</strain>
        <tissue evidence="3">Muscle</tissue>
    </source>
</reference>
<comment type="caution">
    <text evidence="3">The sequence shown here is derived from an EMBL/GenBank/DDBJ whole genome shotgun (WGS) entry which is preliminary data.</text>
</comment>
<sequence>MTTATTIAPPIRILRLPFADSTTATTIAPPIPIIRLPFADSTTTITIVPPIPKIRLPFADSTTATAIAPPIPKIRLPFADSTTATTIAPPIPKIRLPFADSTTATTIAPPIPKIRLPFADSTTATTIAPPIPKLRLPFADSTTATTTAPPIPKLRLSFADSTTATTTAPPIPKLRLSFADSTTLLVVGQEDVVLTCPQEWVLNASVTLYCEVRKSSITSKCDTALNNTFFTQDGATARCTVGPADYHTCSFDNPSSTSCGCRQNATHYTFVYHINEVGEYDGGDWNCNKACNPAVGFQNPLTKYINPACTGVNVTDARTGTRTGQAKSEDGNSVTITLGVVTALGVVVAMVVGAVLTFWYYHRKVKAEAKGQSDQAGAGAIGAGAIGAGAFGNLDAATTPECDDESTGATWQSADTQASSPLFDNSSVSDESSVADASDLPDDSTVGGSDADSELP</sequence>
<evidence type="ECO:0000313" key="3">
    <source>
        <dbReference type="EMBL" id="KAK7105161.1"/>
    </source>
</evidence>
<proteinExistence type="predicted"/>
<keyword evidence="2" id="KW-0812">Transmembrane</keyword>
<feature type="compositionally biased region" description="Polar residues" evidence="1">
    <location>
        <begin position="407"/>
        <end position="425"/>
    </location>
</feature>
<gene>
    <name evidence="3" type="ORF">V1264_016575</name>
</gene>
<feature type="transmembrane region" description="Helical" evidence="2">
    <location>
        <begin position="336"/>
        <end position="361"/>
    </location>
</feature>
<dbReference type="AlphaFoldDB" id="A0AAN9BFE3"/>
<keyword evidence="2" id="KW-1133">Transmembrane helix</keyword>
<dbReference type="Proteomes" id="UP001374579">
    <property type="component" value="Unassembled WGS sequence"/>
</dbReference>